<gene>
    <name evidence="1" type="ORF">O6H91_13G083900</name>
</gene>
<accession>A0ACC2BWN4</accession>
<reference evidence="2" key="1">
    <citation type="journal article" date="2024" name="Proc. Natl. Acad. Sci. U.S.A.">
        <title>Extraordinary preservation of gene collinearity over three hundred million years revealed in homosporous lycophytes.</title>
        <authorList>
            <person name="Li C."/>
            <person name="Wickell D."/>
            <person name="Kuo L.Y."/>
            <person name="Chen X."/>
            <person name="Nie B."/>
            <person name="Liao X."/>
            <person name="Peng D."/>
            <person name="Ji J."/>
            <person name="Jenkins J."/>
            <person name="Williams M."/>
            <person name="Shu S."/>
            <person name="Plott C."/>
            <person name="Barry K."/>
            <person name="Rajasekar S."/>
            <person name="Grimwood J."/>
            <person name="Han X."/>
            <person name="Sun S."/>
            <person name="Hou Z."/>
            <person name="He W."/>
            <person name="Dai G."/>
            <person name="Sun C."/>
            <person name="Schmutz J."/>
            <person name="Leebens-Mack J.H."/>
            <person name="Li F.W."/>
            <person name="Wang L."/>
        </authorList>
    </citation>
    <scope>NUCLEOTIDE SEQUENCE [LARGE SCALE GENOMIC DNA]</scope>
    <source>
        <strain evidence="2">cv. PW_Plant_1</strain>
    </source>
</reference>
<dbReference type="EMBL" id="CM055104">
    <property type="protein sequence ID" value="KAJ7534207.1"/>
    <property type="molecule type" value="Genomic_DNA"/>
</dbReference>
<proteinExistence type="predicted"/>
<dbReference type="Proteomes" id="UP001162992">
    <property type="component" value="Chromosome 13"/>
</dbReference>
<evidence type="ECO:0000313" key="1">
    <source>
        <dbReference type="EMBL" id="KAJ7534207.1"/>
    </source>
</evidence>
<evidence type="ECO:0000313" key="2">
    <source>
        <dbReference type="Proteomes" id="UP001162992"/>
    </source>
</evidence>
<sequence length="322" mass="36061">MSASCSPVTVHEGSQEALLSTFQKRPIDSTCETSEETGTEDGADDCGYRVDKKRRLSVEQVKALEVSFELESKLEPERKLQLARELELQPKQVAIWFQNRRARLKTKQLGIDYDILREGYKLLKADFDTLLQERRKLQAQVMELNEKLHQQHENILKLDGKKIVVAPLEKPETYVRLGSGVETITTKTDIPLEDGGMSDLHSLSLCKLSLEVKHDQGSLKSDIDGSDVLDVDTPTNAGSTQNTPSRMQHQNCSEILTLAGGFDAGLSHLAEDLYAGRVHSPFPYQRAPIKLLEDTGGTEENCNCFLTIEDQQAGAFFCWDSY</sequence>
<comment type="caution">
    <text evidence="1">The sequence shown here is derived from an EMBL/GenBank/DDBJ whole genome shotgun (WGS) entry which is preliminary data.</text>
</comment>
<protein>
    <submittedName>
        <fullName evidence="1">Uncharacterized protein</fullName>
    </submittedName>
</protein>
<name>A0ACC2BWN4_DIPCM</name>
<organism evidence="1 2">
    <name type="scientific">Diphasiastrum complanatum</name>
    <name type="common">Issler's clubmoss</name>
    <name type="synonym">Lycopodium complanatum</name>
    <dbReference type="NCBI Taxonomy" id="34168"/>
    <lineage>
        <taxon>Eukaryota</taxon>
        <taxon>Viridiplantae</taxon>
        <taxon>Streptophyta</taxon>
        <taxon>Embryophyta</taxon>
        <taxon>Tracheophyta</taxon>
        <taxon>Lycopodiopsida</taxon>
        <taxon>Lycopodiales</taxon>
        <taxon>Lycopodiaceae</taxon>
        <taxon>Lycopodioideae</taxon>
        <taxon>Diphasiastrum</taxon>
    </lineage>
</organism>
<keyword evidence="2" id="KW-1185">Reference proteome</keyword>